<comment type="caution">
    <text evidence="1">The sequence shown here is derived from an EMBL/GenBank/DDBJ whole genome shotgun (WGS) entry which is preliminary data.</text>
</comment>
<protein>
    <submittedName>
        <fullName evidence="1">Uncharacterized protein</fullName>
    </submittedName>
</protein>
<proteinExistence type="predicted"/>
<reference evidence="1" key="1">
    <citation type="submission" date="2020-03" db="EMBL/GenBank/DDBJ databases">
        <title>Castanea mollissima Vanexum genome sequencing.</title>
        <authorList>
            <person name="Staton M."/>
        </authorList>
    </citation>
    <scope>NUCLEOTIDE SEQUENCE</scope>
    <source>
        <tissue evidence="1">Leaf</tissue>
    </source>
</reference>
<evidence type="ECO:0000313" key="2">
    <source>
        <dbReference type="Proteomes" id="UP000737018"/>
    </source>
</evidence>
<dbReference type="EMBL" id="JRKL02009026">
    <property type="protein sequence ID" value="KAF3946543.1"/>
    <property type="molecule type" value="Genomic_DNA"/>
</dbReference>
<name>A0A8J4V2Z4_9ROSI</name>
<evidence type="ECO:0000313" key="1">
    <source>
        <dbReference type="EMBL" id="KAF3946543.1"/>
    </source>
</evidence>
<dbReference type="AlphaFoldDB" id="A0A8J4V2Z4"/>
<dbReference type="Proteomes" id="UP000737018">
    <property type="component" value="Unassembled WGS sequence"/>
</dbReference>
<accession>A0A8J4V2Z4</accession>
<keyword evidence="2" id="KW-1185">Reference proteome</keyword>
<gene>
    <name evidence="1" type="ORF">CMV_027203</name>
</gene>
<sequence>MDNRSNSRAGPLPSYQKCPGRTTKDGLHILAYGACLLQAHQHAGPQPGRNPPFCLKLVLKMDLISLHALRSLRLLARHQNLAELSRYMAAVFTDASSDYVRQAAPYPKSLRSLASLPPTRIHVALDFPNLDKCPVFPETLS</sequence>
<organism evidence="1 2">
    <name type="scientific">Castanea mollissima</name>
    <name type="common">Chinese chestnut</name>
    <dbReference type="NCBI Taxonomy" id="60419"/>
    <lineage>
        <taxon>Eukaryota</taxon>
        <taxon>Viridiplantae</taxon>
        <taxon>Streptophyta</taxon>
        <taxon>Embryophyta</taxon>
        <taxon>Tracheophyta</taxon>
        <taxon>Spermatophyta</taxon>
        <taxon>Magnoliopsida</taxon>
        <taxon>eudicotyledons</taxon>
        <taxon>Gunneridae</taxon>
        <taxon>Pentapetalae</taxon>
        <taxon>rosids</taxon>
        <taxon>fabids</taxon>
        <taxon>Fagales</taxon>
        <taxon>Fagaceae</taxon>
        <taxon>Castanea</taxon>
    </lineage>
</organism>